<dbReference type="Proteomes" id="UP001107558">
    <property type="component" value="Chromosome 4"/>
</dbReference>
<evidence type="ECO:0000256" key="1">
    <source>
        <dbReference type="SAM" id="SignalP"/>
    </source>
</evidence>
<evidence type="ECO:0000313" key="3">
    <source>
        <dbReference type="Proteomes" id="UP001107558"/>
    </source>
</evidence>
<dbReference type="OrthoDB" id="7787400at2759"/>
<name>A0A9J6BAU8_POLVA</name>
<proteinExistence type="predicted"/>
<dbReference type="EMBL" id="JADBJN010000004">
    <property type="protein sequence ID" value="KAG5666726.1"/>
    <property type="molecule type" value="Genomic_DNA"/>
</dbReference>
<comment type="caution">
    <text evidence="2">The sequence shown here is derived from an EMBL/GenBank/DDBJ whole genome shotgun (WGS) entry which is preliminary data.</text>
</comment>
<accession>A0A9J6BAU8</accession>
<reference evidence="2" key="1">
    <citation type="submission" date="2021-03" db="EMBL/GenBank/DDBJ databases">
        <title>Chromosome level genome of the anhydrobiotic midge Polypedilum vanderplanki.</title>
        <authorList>
            <person name="Yoshida Y."/>
            <person name="Kikawada T."/>
            <person name="Gusev O."/>
        </authorList>
    </citation>
    <scope>NUCLEOTIDE SEQUENCE</scope>
    <source>
        <strain evidence="2">NIAS01</strain>
        <tissue evidence="2">Whole body or cell culture</tissue>
    </source>
</reference>
<feature type="chain" id="PRO_5039954399" evidence="1">
    <location>
        <begin position="19"/>
        <end position="193"/>
    </location>
</feature>
<dbReference type="PANTHER" id="PTHR20898">
    <property type="entry name" value="DAEDALUS ON 3-RELATED-RELATED"/>
    <property type="match status" value="1"/>
</dbReference>
<dbReference type="AlphaFoldDB" id="A0A9J6BAU8"/>
<keyword evidence="3" id="KW-1185">Reference proteome</keyword>
<feature type="signal peptide" evidence="1">
    <location>
        <begin position="1"/>
        <end position="18"/>
    </location>
</feature>
<evidence type="ECO:0000313" key="2">
    <source>
        <dbReference type="EMBL" id="KAG5666726.1"/>
    </source>
</evidence>
<dbReference type="PANTHER" id="PTHR20898:SF0">
    <property type="entry name" value="DAEDALUS ON 3-RELATED"/>
    <property type="match status" value="1"/>
</dbReference>
<protein>
    <submittedName>
        <fullName evidence="2">Uncharacterized protein</fullName>
    </submittedName>
</protein>
<keyword evidence="1" id="KW-0732">Signal</keyword>
<organism evidence="2 3">
    <name type="scientific">Polypedilum vanderplanki</name>
    <name type="common">Sleeping chironomid midge</name>
    <dbReference type="NCBI Taxonomy" id="319348"/>
    <lineage>
        <taxon>Eukaryota</taxon>
        <taxon>Metazoa</taxon>
        <taxon>Ecdysozoa</taxon>
        <taxon>Arthropoda</taxon>
        <taxon>Hexapoda</taxon>
        <taxon>Insecta</taxon>
        <taxon>Pterygota</taxon>
        <taxon>Neoptera</taxon>
        <taxon>Endopterygota</taxon>
        <taxon>Diptera</taxon>
        <taxon>Nematocera</taxon>
        <taxon>Chironomoidea</taxon>
        <taxon>Chironomidae</taxon>
        <taxon>Chironominae</taxon>
        <taxon>Polypedilum</taxon>
        <taxon>Polypedilum</taxon>
    </lineage>
</organism>
<gene>
    <name evidence="2" type="ORF">PVAND_014738</name>
</gene>
<sequence>MNLLKFFIIFSLFNFSEVARIKEPWKPKSTSAKWKAIKCQADNKTIVLRYCYLKAYSRYVSTANIGITLKTPIVKPFYCQMIVNYRYGTIYRQYIDTKQRELCSFLSGVDGHPLMTTSLASVFDSVFDMIHECPYSGDLDFRNITYNDMGGHMESENMLIPRGTYRFDNIFYKNGKRVFYHNLTIEFTQPKDL</sequence>